<accession>I7B125</accession>
<dbReference type="Proteomes" id="UP000006503">
    <property type="component" value="Chromosome"/>
</dbReference>
<reference evidence="4" key="1">
    <citation type="journal article" date="2013" name="Microb. Biotechnol.">
        <title>Metabolic potential of the organic-solvent tolerant Pseudomonas putida DOT-T1E deduced from its annotated genome.</title>
        <authorList>
            <person name="Udaondo Z."/>
            <person name="Molina L."/>
            <person name="Daniels C."/>
            <person name="Gomez M.J."/>
            <person name="Molina-Henares M.A."/>
            <person name="Matilla M.A."/>
            <person name="Roca A."/>
            <person name="Fernandez M."/>
            <person name="Duque E."/>
            <person name="Segura A."/>
            <person name="Ramos J.L."/>
        </authorList>
    </citation>
    <scope>NUCLEOTIDE SEQUENCE [LARGE SCALE GENOMIC DNA]</scope>
    <source>
        <strain evidence="4">DOT-T1E</strain>
    </source>
</reference>
<feature type="signal peptide" evidence="2">
    <location>
        <begin position="1"/>
        <end position="22"/>
    </location>
</feature>
<dbReference type="HOGENOM" id="CLU_325927_0_0_6"/>
<evidence type="ECO:0000313" key="3">
    <source>
        <dbReference type="EMBL" id="AFO48735.1"/>
    </source>
</evidence>
<dbReference type="EMBL" id="CP003734">
    <property type="protein sequence ID" value="AFO48735.1"/>
    <property type="molecule type" value="Genomic_DNA"/>
</dbReference>
<proteinExistence type="predicted"/>
<dbReference type="AlphaFoldDB" id="I7B125"/>
<keyword evidence="2" id="KW-0732">Signal</keyword>
<name>I7B125_PSEPT</name>
<feature type="transmembrane region" description="Helical" evidence="1">
    <location>
        <begin position="860"/>
        <end position="879"/>
    </location>
</feature>
<keyword evidence="1" id="KW-0812">Transmembrane</keyword>
<keyword evidence="1" id="KW-1133">Transmembrane helix</keyword>
<evidence type="ECO:0000256" key="2">
    <source>
        <dbReference type="SAM" id="SignalP"/>
    </source>
</evidence>
<keyword evidence="1" id="KW-0472">Membrane</keyword>
<protein>
    <submittedName>
        <fullName evidence="3">Uncharacterized protein</fullName>
    </submittedName>
</protein>
<dbReference type="PROSITE" id="PS51257">
    <property type="entry name" value="PROKAR_LIPOPROTEIN"/>
    <property type="match status" value="1"/>
</dbReference>
<sequence>MKIFRILIATSFLLLLSGCDRGTMNPNYQCGMKADGQKVMGYNSQICSENSEYQSLYMTNPDFTVDLINDTNEAKTGIPALYKKDEALSIYNQYLSFIFKKLQTTITDVALWMIALYLIYSVFQTLFELSRMSLQHLEQTEERYSFKILGWNYCKFALLFVFIMPIGMDGNSFFNRYFYGTSYKIGQENFAFTISTISAGEQQGETESTPLSQDTRQYSSVYWSSWALNNMTIKGKLRDNRTAKLEYHEAIMQGGQYVLPVEHSDSEPYIFRTGDKIELKRYTVKDEAQKQVKARSLLSYSGKVTFNRAGITSRDADSLIAGSPTTYISTQPSEIPAKAKAMIDGMVSIHGEEIRKNPEAINRAIISGVLSSMPYLVETYMKKEQPAVNEITRLVEELFCTQTPLNTETKFLNETFIKNIAAKKFFEPNMINRCIGQNGSKYISYGIRPYPTVEAEVDKKYKDLIDRGYEYLVSIVGATKDITVNEDTAEYCKKARVGGLRGAILYTDKCVYANTLQAEYSDYITNSFIAESVGFDHYIDTESRKGDDWYKYSPAMNDDFDPYIERLFKTVSVKVTQGQVSQEAYLRAMADSYDEKATGIESIVNMFTSPIETLKAYVGMDTDKPDPMKVKAGVQKMFVKGVSIGTTMFMSGTVATGIDNVMEMNKDQSKKTDIGYSGKGTGKVNWLTSKFVKLMSSMTMPGLIVGLTSLMGLIYFALPKLIFIFLAFNYAAQFQVHLMNGALTLVKMARLDDRDNFAHHLNKLFNSFGYIVFTPVILYGLYCMVMVFEGEGLAYTSTQLMKTQTHTLMDSIAFIFNFVATIGVVTQAILATSIICYQTIMKEMFGLDETPSIAEHALNISMFVVKWSVPFVGLLLHLFTMRKK</sequence>
<feature type="transmembrane region" description="Helical" evidence="1">
    <location>
        <begin position="148"/>
        <end position="168"/>
    </location>
</feature>
<evidence type="ECO:0000256" key="1">
    <source>
        <dbReference type="SAM" id="Phobius"/>
    </source>
</evidence>
<dbReference type="PATRIC" id="fig|1196325.3.peg.2876"/>
<feature type="transmembrane region" description="Helical" evidence="1">
    <location>
        <begin position="109"/>
        <end position="127"/>
    </location>
</feature>
<organism evidence="3 4">
    <name type="scientific">Pseudomonas putida (strain DOT-T1E)</name>
    <dbReference type="NCBI Taxonomy" id="1196325"/>
    <lineage>
        <taxon>Bacteria</taxon>
        <taxon>Pseudomonadati</taxon>
        <taxon>Pseudomonadota</taxon>
        <taxon>Gammaproteobacteria</taxon>
        <taxon>Pseudomonadales</taxon>
        <taxon>Pseudomonadaceae</taxon>
        <taxon>Pseudomonas</taxon>
    </lineage>
</organism>
<gene>
    <name evidence="3" type="ordered locus">T1E_2896</name>
</gene>
<feature type="transmembrane region" description="Helical" evidence="1">
    <location>
        <begin position="698"/>
        <end position="718"/>
    </location>
</feature>
<evidence type="ECO:0000313" key="4">
    <source>
        <dbReference type="Proteomes" id="UP000006503"/>
    </source>
</evidence>
<dbReference type="KEGG" id="ppx:T1E_2896"/>
<feature type="transmembrane region" description="Helical" evidence="1">
    <location>
        <begin position="768"/>
        <end position="790"/>
    </location>
</feature>
<feature type="chain" id="PRO_5003707989" evidence="2">
    <location>
        <begin position="23"/>
        <end position="884"/>
    </location>
</feature>
<feature type="transmembrane region" description="Helical" evidence="1">
    <location>
        <begin position="811"/>
        <end position="840"/>
    </location>
</feature>